<dbReference type="PROSITE" id="PS00076">
    <property type="entry name" value="PYRIDINE_REDOX_1"/>
    <property type="match status" value="1"/>
</dbReference>
<evidence type="ECO:0000256" key="9">
    <source>
        <dbReference type="RuleBase" id="RU003691"/>
    </source>
</evidence>
<evidence type="ECO:0000313" key="12">
    <source>
        <dbReference type="EMBL" id="MFD2638711.1"/>
    </source>
</evidence>
<dbReference type="Pfam" id="PF02852">
    <property type="entry name" value="Pyr_redox_dim"/>
    <property type="match status" value="1"/>
</dbReference>
<keyword evidence="6" id="KW-0520">NAD</keyword>
<dbReference type="SUPFAM" id="SSF51905">
    <property type="entry name" value="FAD/NAD(P)-binding domain"/>
    <property type="match status" value="2"/>
</dbReference>
<dbReference type="EC" id="1.-.-.-" evidence="12"/>
<dbReference type="Proteomes" id="UP001597452">
    <property type="component" value="Unassembled WGS sequence"/>
</dbReference>
<dbReference type="RefSeq" id="WP_377328455.1">
    <property type="nucleotide sequence ID" value="NZ_JBHUMZ010000019.1"/>
</dbReference>
<dbReference type="PIRSF" id="PIRSF000350">
    <property type="entry name" value="Mercury_reductase_MerA"/>
    <property type="match status" value="1"/>
</dbReference>
<evidence type="ECO:0000313" key="13">
    <source>
        <dbReference type="Proteomes" id="UP001597452"/>
    </source>
</evidence>
<dbReference type="InterPro" id="IPR050151">
    <property type="entry name" value="Class-I_Pyr_Nuc-Dis_Oxidored"/>
</dbReference>
<dbReference type="InterPro" id="IPR012999">
    <property type="entry name" value="Pyr_OxRdtase_I_AS"/>
</dbReference>
<comment type="caution">
    <text evidence="12">The sequence shown here is derived from an EMBL/GenBank/DDBJ whole genome shotgun (WGS) entry which is preliminary data.</text>
</comment>
<evidence type="ECO:0000256" key="3">
    <source>
        <dbReference type="ARBA" id="ARBA00022630"/>
    </source>
</evidence>
<dbReference type="SUPFAM" id="SSF55424">
    <property type="entry name" value="FAD/NAD-linked reductases, dimerisation (C-terminal) domain"/>
    <property type="match status" value="1"/>
</dbReference>
<dbReference type="Pfam" id="PF07992">
    <property type="entry name" value="Pyr_redox_2"/>
    <property type="match status" value="1"/>
</dbReference>
<evidence type="ECO:0000256" key="4">
    <source>
        <dbReference type="ARBA" id="ARBA00022827"/>
    </source>
</evidence>
<keyword evidence="5 9" id="KW-0560">Oxidoreductase</keyword>
<gene>
    <name evidence="12" type="ORF">ACFSW4_07540</name>
</gene>
<keyword evidence="3 9" id="KW-0285">Flavoprotein</keyword>
<feature type="domain" description="FAD/NAD(P)-binding" evidence="11">
    <location>
        <begin position="11"/>
        <end position="329"/>
    </location>
</feature>
<dbReference type="Gene3D" id="3.50.50.60">
    <property type="entry name" value="FAD/NAD(P)-binding domain"/>
    <property type="match status" value="2"/>
</dbReference>
<organism evidence="12 13">
    <name type="scientific">Piscibacillus salipiscarius</name>
    <dbReference type="NCBI Taxonomy" id="299480"/>
    <lineage>
        <taxon>Bacteria</taxon>
        <taxon>Bacillati</taxon>
        <taxon>Bacillota</taxon>
        <taxon>Bacilli</taxon>
        <taxon>Bacillales</taxon>
        <taxon>Bacillaceae</taxon>
        <taxon>Piscibacillus</taxon>
    </lineage>
</organism>
<dbReference type="PRINTS" id="PR00411">
    <property type="entry name" value="PNDRDTASEI"/>
</dbReference>
<comment type="similarity">
    <text evidence="2 9">Belongs to the class-I pyridine nucleotide-disulfide oxidoreductase family.</text>
</comment>
<evidence type="ECO:0000259" key="11">
    <source>
        <dbReference type="Pfam" id="PF07992"/>
    </source>
</evidence>
<name>A0ABW5QAB8_9BACI</name>
<dbReference type="InterPro" id="IPR001100">
    <property type="entry name" value="Pyr_nuc-diS_OxRdtase"/>
</dbReference>
<protein>
    <submittedName>
        <fullName evidence="12">Dihydrolipoyl dehydrogenase family protein</fullName>
        <ecNumber evidence="12">1.-.-.-</ecNumber>
    </submittedName>
</protein>
<keyword evidence="13" id="KW-1185">Reference proteome</keyword>
<keyword evidence="8 9" id="KW-0676">Redox-active center</keyword>
<evidence type="ECO:0000256" key="8">
    <source>
        <dbReference type="ARBA" id="ARBA00023284"/>
    </source>
</evidence>
<evidence type="ECO:0000256" key="1">
    <source>
        <dbReference type="ARBA" id="ARBA00001974"/>
    </source>
</evidence>
<dbReference type="Gene3D" id="3.30.390.30">
    <property type="match status" value="1"/>
</dbReference>
<dbReference type="PANTHER" id="PTHR22912">
    <property type="entry name" value="DISULFIDE OXIDOREDUCTASE"/>
    <property type="match status" value="1"/>
</dbReference>
<dbReference type="PANTHER" id="PTHR22912:SF151">
    <property type="entry name" value="DIHYDROLIPOYL DEHYDROGENASE, MITOCHONDRIAL"/>
    <property type="match status" value="1"/>
</dbReference>
<dbReference type="InterPro" id="IPR023753">
    <property type="entry name" value="FAD/NAD-binding_dom"/>
</dbReference>
<dbReference type="InterPro" id="IPR004099">
    <property type="entry name" value="Pyr_nucl-diS_OxRdtase_dimer"/>
</dbReference>
<feature type="domain" description="Pyridine nucleotide-disulphide oxidoreductase dimerisation" evidence="10">
    <location>
        <begin position="349"/>
        <end position="456"/>
    </location>
</feature>
<reference evidence="13" key="1">
    <citation type="journal article" date="2019" name="Int. J. Syst. Evol. Microbiol.">
        <title>The Global Catalogue of Microorganisms (GCM) 10K type strain sequencing project: providing services to taxonomists for standard genome sequencing and annotation.</title>
        <authorList>
            <consortium name="The Broad Institute Genomics Platform"/>
            <consortium name="The Broad Institute Genome Sequencing Center for Infectious Disease"/>
            <person name="Wu L."/>
            <person name="Ma J."/>
        </authorList>
    </citation>
    <scope>NUCLEOTIDE SEQUENCE [LARGE SCALE GENOMIC DNA]</scope>
    <source>
        <strain evidence="13">TISTR 1571</strain>
    </source>
</reference>
<dbReference type="GO" id="GO:0016491">
    <property type="term" value="F:oxidoreductase activity"/>
    <property type="evidence" value="ECO:0007669"/>
    <property type="project" value="UniProtKB-KW"/>
</dbReference>
<dbReference type="InterPro" id="IPR036188">
    <property type="entry name" value="FAD/NAD-bd_sf"/>
</dbReference>
<evidence type="ECO:0000259" key="10">
    <source>
        <dbReference type="Pfam" id="PF02852"/>
    </source>
</evidence>
<sequence>MVVGEMIEERDLVIIGGGPGGYTAAIRAAQLGQKVTLIEKDVLGGVCLNKGCIPSKVWAYAARKKSEIPHMESLGFDLVESGLDLGKLLAYKDQVTTQLRKGVEALCSANQVEVIQGAATFTSDNKIGVENGHQFDIYQFKKAIIATGSTPVLPGELSDVRENVILSDALYEFEEIPESLIVYGSDELALEVASVYSEFGSKVTLILPDSLGLDASIEKELMRVFKKKKVKVIKGAEEFSAEQTDQGILVSLVDDKGKSQSIEAVYLYTSGERQPNVQDLGLNRFGVDQADDGRVVVNHMAQSSNPDIYAVGDVTAEGPNLAVKAIKHGKVAAEAIAEGYPEVDLTFLPTIIHTTPPVASVGMTESDAKESGIEYRTGEFSLKANGYAMLSGQKEGLVKVISDANTEIVLGIHMIGAGAIELSSNFVQLLEMAAKEEDVTFPNFAHPSMDEGLLEAVEALTGQAIHQPPSRKKVNV</sequence>
<evidence type="ECO:0000256" key="7">
    <source>
        <dbReference type="ARBA" id="ARBA00023157"/>
    </source>
</evidence>
<accession>A0ABW5QAB8</accession>
<dbReference type="InterPro" id="IPR016156">
    <property type="entry name" value="FAD/NAD-linked_Rdtase_dimer_sf"/>
</dbReference>
<keyword evidence="7" id="KW-1015">Disulfide bond</keyword>
<comment type="cofactor">
    <cofactor evidence="1">
        <name>FAD</name>
        <dbReference type="ChEBI" id="CHEBI:57692"/>
    </cofactor>
</comment>
<evidence type="ECO:0000256" key="2">
    <source>
        <dbReference type="ARBA" id="ARBA00007532"/>
    </source>
</evidence>
<dbReference type="EMBL" id="JBHUMZ010000019">
    <property type="protein sequence ID" value="MFD2638711.1"/>
    <property type="molecule type" value="Genomic_DNA"/>
</dbReference>
<proteinExistence type="inferred from homology"/>
<evidence type="ECO:0000256" key="5">
    <source>
        <dbReference type="ARBA" id="ARBA00023002"/>
    </source>
</evidence>
<keyword evidence="4 9" id="KW-0274">FAD</keyword>
<evidence type="ECO:0000256" key="6">
    <source>
        <dbReference type="ARBA" id="ARBA00023027"/>
    </source>
</evidence>
<dbReference type="PRINTS" id="PR00368">
    <property type="entry name" value="FADPNR"/>
</dbReference>